<dbReference type="PATRIC" id="fig|220754.4.peg.1353"/>
<evidence type="ECO:0000313" key="1">
    <source>
        <dbReference type="EMBL" id="KIL48743.1"/>
    </source>
</evidence>
<proteinExistence type="predicted"/>
<accession>A0A0C2VXP3</accession>
<organism evidence="1 2">
    <name type="scientific">Jeotgalibacillus campisalis</name>
    <dbReference type="NCBI Taxonomy" id="220754"/>
    <lineage>
        <taxon>Bacteria</taxon>
        <taxon>Bacillati</taxon>
        <taxon>Bacillota</taxon>
        <taxon>Bacilli</taxon>
        <taxon>Bacillales</taxon>
        <taxon>Caryophanaceae</taxon>
        <taxon>Jeotgalibacillus</taxon>
    </lineage>
</organism>
<dbReference type="AlphaFoldDB" id="A0A0C2VXP3"/>
<reference evidence="1 2" key="1">
    <citation type="submission" date="2015-01" db="EMBL/GenBank/DDBJ databases">
        <title>Jeotgalibacillus campisalis genome sequencing.</title>
        <authorList>
            <person name="Goh K.M."/>
            <person name="Chan K.-G."/>
            <person name="Yaakop A.S."/>
            <person name="Ee R."/>
            <person name="Gan H.M."/>
            <person name="Chan C.S."/>
        </authorList>
    </citation>
    <scope>NUCLEOTIDE SEQUENCE [LARGE SCALE GENOMIC DNA]</scope>
    <source>
        <strain evidence="1 2">SF-57</strain>
    </source>
</reference>
<evidence type="ECO:0000313" key="2">
    <source>
        <dbReference type="Proteomes" id="UP000031972"/>
    </source>
</evidence>
<keyword evidence="2" id="KW-1185">Reference proteome</keyword>
<dbReference type="OrthoDB" id="8704087at2"/>
<gene>
    <name evidence="1" type="ORF">KR50_13270</name>
</gene>
<name>A0A0C2VXP3_9BACL</name>
<sequence>MKPQAGSSEWIYIHLNSAQDYVMSAGIEFKEFYHALSANLHHLLLLKHQYDNASFNMHTHMEYVSADELSKMAKDTIESYGDFCWIDFEDEAGVDEMTSQEIAELLYIGHMKNHLRLPFYRKLNNQYVYLTAEDGTMNRTYYRNWEDFYSVLGTVLPAKWYHHRNGKNMMRWKKEKMISLLPKETVRTITHLLQEGAVISLAKASTTRTKIDIPIWLVGDYESLNDLEEEMTVRMKQTPDAWFSYDRKSKDWTAVI</sequence>
<dbReference type="EMBL" id="JXRR01000011">
    <property type="protein sequence ID" value="KIL48743.1"/>
    <property type="molecule type" value="Genomic_DNA"/>
</dbReference>
<comment type="caution">
    <text evidence="1">The sequence shown here is derived from an EMBL/GenBank/DDBJ whole genome shotgun (WGS) entry which is preliminary data.</text>
</comment>
<protein>
    <recommendedName>
        <fullName evidence="3">Oxalate:formate antiporter</fullName>
    </recommendedName>
</protein>
<evidence type="ECO:0008006" key="3">
    <source>
        <dbReference type="Google" id="ProtNLM"/>
    </source>
</evidence>
<dbReference type="RefSeq" id="WP_041056274.1">
    <property type="nucleotide sequence ID" value="NZ_JXRR01000011.1"/>
</dbReference>
<dbReference type="Proteomes" id="UP000031972">
    <property type="component" value="Unassembled WGS sequence"/>
</dbReference>